<reference evidence="1" key="1">
    <citation type="journal article" date="2023" name="Mol. Biol. Evol.">
        <title>Third-Generation Sequencing Reveals the Adaptive Role of the Epigenome in Three Deep-Sea Polychaetes.</title>
        <authorList>
            <person name="Perez M."/>
            <person name="Aroh O."/>
            <person name="Sun Y."/>
            <person name="Lan Y."/>
            <person name="Juniper S.K."/>
            <person name="Young C.R."/>
            <person name="Angers B."/>
            <person name="Qian P.Y."/>
        </authorList>
    </citation>
    <scope>NUCLEOTIDE SEQUENCE</scope>
    <source>
        <strain evidence="1">P08H-3</strain>
    </source>
</reference>
<dbReference type="Proteomes" id="UP001208570">
    <property type="component" value="Unassembled WGS sequence"/>
</dbReference>
<evidence type="ECO:0000313" key="1">
    <source>
        <dbReference type="EMBL" id="KAK2163926.1"/>
    </source>
</evidence>
<organism evidence="1 2">
    <name type="scientific">Paralvinella palmiformis</name>
    <dbReference type="NCBI Taxonomy" id="53620"/>
    <lineage>
        <taxon>Eukaryota</taxon>
        <taxon>Metazoa</taxon>
        <taxon>Spiralia</taxon>
        <taxon>Lophotrochozoa</taxon>
        <taxon>Annelida</taxon>
        <taxon>Polychaeta</taxon>
        <taxon>Sedentaria</taxon>
        <taxon>Canalipalpata</taxon>
        <taxon>Terebellida</taxon>
        <taxon>Terebelliformia</taxon>
        <taxon>Alvinellidae</taxon>
        <taxon>Paralvinella</taxon>
    </lineage>
</organism>
<protein>
    <submittedName>
        <fullName evidence="1">Uncharacterized protein</fullName>
    </submittedName>
</protein>
<keyword evidence="2" id="KW-1185">Reference proteome</keyword>
<accession>A0AAD9K3L2</accession>
<proteinExistence type="predicted"/>
<gene>
    <name evidence="1" type="ORF">LSH36_72g07044</name>
</gene>
<dbReference type="AlphaFoldDB" id="A0AAD9K3L2"/>
<sequence length="327" mass="37100">MKSCSVSLFSLLKQQLLVEESKDENRETMMWYCKLCSKQCSQETWMPHTASGEHCVKLLEMYLKLGHTAFKERFGEVPWNYSAANCKEGKKLPESVIKSIANENYDLMLMCWSGELCQFKCMICESECYCVNNWLCHVQGNKHRKHCNDLVCHYGINTFMKKFWPVPGPHWSILSKAGGSDIYKLEIPDYIASVNIDRNVAASTSLTPSFSQANSSYAQQTKNWSNEPYGQLNMRTTLDQPSSVNNMLHTGAYEKNIKSGILDTRFNDSVSSGSKVYEYGHFKNLNPHSGYKTSKYEANSATSQARSSLTSMPSSIDVFDYGHTKVC</sequence>
<dbReference type="EMBL" id="JAODUP010000072">
    <property type="protein sequence ID" value="KAK2163926.1"/>
    <property type="molecule type" value="Genomic_DNA"/>
</dbReference>
<comment type="caution">
    <text evidence="1">The sequence shown here is derived from an EMBL/GenBank/DDBJ whole genome shotgun (WGS) entry which is preliminary data.</text>
</comment>
<evidence type="ECO:0000313" key="2">
    <source>
        <dbReference type="Proteomes" id="UP001208570"/>
    </source>
</evidence>
<name>A0AAD9K3L2_9ANNE</name>